<protein>
    <submittedName>
        <fullName evidence="6">Aminotransferase class I/II-fold pyridoxal phosphate-dependent enzyme</fullName>
    </submittedName>
</protein>
<dbReference type="PANTHER" id="PTHR13693:SF3">
    <property type="entry name" value="LD36009P"/>
    <property type="match status" value="1"/>
</dbReference>
<keyword evidence="3 4" id="KW-0663">Pyridoxal phosphate</keyword>
<evidence type="ECO:0000256" key="3">
    <source>
        <dbReference type="ARBA" id="ARBA00022898"/>
    </source>
</evidence>
<dbReference type="InterPro" id="IPR001917">
    <property type="entry name" value="Aminotrans_II_pyridoxalP_BS"/>
</dbReference>
<accession>A0ABX7Q6J4</accession>
<evidence type="ECO:0000256" key="4">
    <source>
        <dbReference type="RuleBase" id="RU003693"/>
    </source>
</evidence>
<dbReference type="InterPro" id="IPR015422">
    <property type="entry name" value="PyrdxlP-dep_Trfase_small"/>
</dbReference>
<reference evidence="6 7" key="1">
    <citation type="submission" date="2021-03" db="EMBL/GenBank/DDBJ databases">
        <title>Geobacter metallireducens gen. nov. sp. nov., a microorganism capable of coupling the complete oxidation of organic compounds to the reduction of iron and other metals.</title>
        <authorList>
            <person name="Li Y."/>
        </authorList>
    </citation>
    <scope>NUCLEOTIDE SEQUENCE [LARGE SCALE GENOMIC DNA]</scope>
    <source>
        <strain evidence="6 7">Jerry-YX</strain>
    </source>
</reference>
<dbReference type="Proteomes" id="UP000663651">
    <property type="component" value="Chromosome"/>
</dbReference>
<evidence type="ECO:0000259" key="5">
    <source>
        <dbReference type="Pfam" id="PF00155"/>
    </source>
</evidence>
<evidence type="ECO:0000256" key="2">
    <source>
        <dbReference type="ARBA" id="ARBA00022679"/>
    </source>
</evidence>
<dbReference type="EMBL" id="CP071382">
    <property type="protein sequence ID" value="QSV46802.1"/>
    <property type="molecule type" value="Genomic_DNA"/>
</dbReference>
<dbReference type="NCBIfam" id="NF047599">
    <property type="entry name" value="SerpalmtaseBetaP"/>
    <property type="match status" value="1"/>
</dbReference>
<dbReference type="Gene3D" id="3.40.640.10">
    <property type="entry name" value="Type I PLP-dependent aspartate aminotransferase-like (Major domain)"/>
    <property type="match status" value="1"/>
</dbReference>
<gene>
    <name evidence="6" type="ORF">JZM60_05905</name>
</gene>
<name>A0ABX7Q6J4_9BACT</name>
<comment type="cofactor">
    <cofactor evidence="1 4">
        <name>pyridoxal 5'-phosphate</name>
        <dbReference type="ChEBI" id="CHEBI:597326"/>
    </cofactor>
</comment>
<sequence>MGLFNKLALIAQARKTLNEMGIDPFNVEIEEILSPTEARIAGRRVLLAGTNNYLGLTFDPQCIEAACQATRSEGTGTTGSRMANGTFSGHRALERELAEFFGCAKAIVFSTGFVANLGVISTLTGPGDTVIIDGDSHASIYDGCRMGGADILRFRHNDAADLEKRLRRLGDRAKNALVIVEGIYSMLGDRAPLAEIVSLKKQYGFWLMVDEAHSLGVLGKKGRGLVEEDGCMGDVDFIVGTFSKSLGAIGGFCVSNHPELDLVRYASRSYLFTASPSPATIASVRQALQALAAGADLRERLWANARKLYEGLSELGYRLGPEPTPVVAVYMGSKEETLACWKELLDNGIYVNLVLPPAAPEGKSLLRCSVSAAHTEEQVKRIVYMFKDLAAKVSLQHAPA</sequence>
<dbReference type="RefSeq" id="WP_207164580.1">
    <property type="nucleotide sequence ID" value="NZ_CP071382.1"/>
</dbReference>
<dbReference type="CDD" id="cd06454">
    <property type="entry name" value="KBL_like"/>
    <property type="match status" value="1"/>
</dbReference>
<dbReference type="PROSITE" id="PS00599">
    <property type="entry name" value="AA_TRANSFER_CLASS_2"/>
    <property type="match status" value="1"/>
</dbReference>
<evidence type="ECO:0000313" key="7">
    <source>
        <dbReference type="Proteomes" id="UP000663651"/>
    </source>
</evidence>
<organism evidence="6 7">
    <name type="scientific">Geobacter benzoatilyticus</name>
    <dbReference type="NCBI Taxonomy" id="2815309"/>
    <lineage>
        <taxon>Bacteria</taxon>
        <taxon>Pseudomonadati</taxon>
        <taxon>Thermodesulfobacteriota</taxon>
        <taxon>Desulfuromonadia</taxon>
        <taxon>Geobacterales</taxon>
        <taxon>Geobacteraceae</taxon>
        <taxon>Geobacter</taxon>
    </lineage>
</organism>
<keyword evidence="2" id="KW-0808">Transferase</keyword>
<dbReference type="InterPro" id="IPR004839">
    <property type="entry name" value="Aminotransferase_I/II_large"/>
</dbReference>
<evidence type="ECO:0000256" key="1">
    <source>
        <dbReference type="ARBA" id="ARBA00001933"/>
    </source>
</evidence>
<comment type="similarity">
    <text evidence="4">Belongs to the class-II pyridoxal-phosphate-dependent aminotransferase family.</text>
</comment>
<keyword evidence="6" id="KW-0032">Aminotransferase</keyword>
<dbReference type="GO" id="GO:0008483">
    <property type="term" value="F:transaminase activity"/>
    <property type="evidence" value="ECO:0007669"/>
    <property type="project" value="UniProtKB-KW"/>
</dbReference>
<keyword evidence="7" id="KW-1185">Reference proteome</keyword>
<dbReference type="Gene3D" id="3.90.1150.10">
    <property type="entry name" value="Aspartate Aminotransferase, domain 1"/>
    <property type="match status" value="1"/>
</dbReference>
<feature type="domain" description="Aminotransferase class I/classII large" evidence="5">
    <location>
        <begin position="49"/>
        <end position="383"/>
    </location>
</feature>
<dbReference type="InterPro" id="IPR050087">
    <property type="entry name" value="AON_synthase_class-II"/>
</dbReference>
<dbReference type="SUPFAM" id="SSF53383">
    <property type="entry name" value="PLP-dependent transferases"/>
    <property type="match status" value="1"/>
</dbReference>
<evidence type="ECO:0000313" key="6">
    <source>
        <dbReference type="EMBL" id="QSV46802.1"/>
    </source>
</evidence>
<dbReference type="Pfam" id="PF00155">
    <property type="entry name" value="Aminotran_1_2"/>
    <property type="match status" value="1"/>
</dbReference>
<dbReference type="InterPro" id="IPR015424">
    <property type="entry name" value="PyrdxlP-dep_Trfase"/>
</dbReference>
<proteinExistence type="inferred from homology"/>
<dbReference type="PANTHER" id="PTHR13693">
    <property type="entry name" value="CLASS II AMINOTRANSFERASE/8-AMINO-7-OXONONANOATE SYNTHASE"/>
    <property type="match status" value="1"/>
</dbReference>
<dbReference type="InterPro" id="IPR015421">
    <property type="entry name" value="PyrdxlP-dep_Trfase_major"/>
</dbReference>